<gene>
    <name evidence="15 21" type="primary">nusB</name>
    <name evidence="21" type="ORF">DRJ00_03425</name>
</gene>
<feature type="domain" description="CCA-adding enzyme C-terminal" evidence="20">
    <location>
        <begin position="441"/>
        <end position="560"/>
    </location>
</feature>
<accession>A0A497E751</accession>
<dbReference type="GO" id="GO:0000049">
    <property type="term" value="F:tRNA binding"/>
    <property type="evidence" value="ECO:0007669"/>
    <property type="project" value="UniProtKB-KW"/>
</dbReference>
<keyword evidence="10 15" id="KW-0889">Transcription antitermination</keyword>
<dbReference type="SUPFAM" id="SSF81891">
    <property type="entry name" value="Poly A polymerase C-terminal region-like"/>
    <property type="match status" value="1"/>
</dbReference>
<evidence type="ECO:0000313" key="22">
    <source>
        <dbReference type="Proteomes" id="UP000279422"/>
    </source>
</evidence>
<dbReference type="InterPro" id="IPR002646">
    <property type="entry name" value="PolA_pol_head_dom"/>
</dbReference>
<reference evidence="21 22" key="1">
    <citation type="submission" date="2018-06" db="EMBL/GenBank/DDBJ databases">
        <title>Extensive metabolic versatility and redundancy in microbially diverse, dynamic hydrothermal sediments.</title>
        <authorList>
            <person name="Dombrowski N."/>
            <person name="Teske A."/>
            <person name="Baker B.J."/>
        </authorList>
    </citation>
    <scope>NUCLEOTIDE SEQUENCE [LARGE SCALE GENOMIC DNA]</scope>
    <source>
        <strain evidence="21">B47_G16</strain>
    </source>
</reference>
<evidence type="ECO:0000256" key="10">
    <source>
        <dbReference type="ARBA" id="ARBA00022814"/>
    </source>
</evidence>
<dbReference type="GO" id="GO:0046872">
    <property type="term" value="F:metal ion binding"/>
    <property type="evidence" value="ECO:0007669"/>
    <property type="project" value="UniProtKB-KW"/>
</dbReference>
<dbReference type="PANTHER" id="PTHR47545">
    <property type="entry name" value="MULTIFUNCTIONAL CCA PROTEIN"/>
    <property type="match status" value="1"/>
</dbReference>
<comment type="caution">
    <text evidence="21">The sequence shown here is derived from an EMBL/GenBank/DDBJ whole genome shotgun (WGS) entry which is preliminary data.</text>
</comment>
<dbReference type="InterPro" id="IPR043519">
    <property type="entry name" value="NT_sf"/>
</dbReference>
<keyword evidence="5 16" id="KW-0808">Transferase</keyword>
<dbReference type="Pfam" id="PF12627">
    <property type="entry name" value="PolyA_pol_RNAbd"/>
    <property type="match status" value="1"/>
</dbReference>
<comment type="cofactor">
    <cofactor evidence="1">
        <name>Mg(2+)</name>
        <dbReference type="ChEBI" id="CHEBI:18420"/>
    </cofactor>
</comment>
<keyword evidence="14 15" id="KW-0804">Transcription</keyword>
<evidence type="ECO:0000256" key="4">
    <source>
        <dbReference type="ARBA" id="ARBA00022555"/>
    </source>
</evidence>
<organism evidence="21 22">
    <name type="scientific">Aerophobetes bacterium</name>
    <dbReference type="NCBI Taxonomy" id="2030807"/>
    <lineage>
        <taxon>Bacteria</taxon>
        <taxon>Candidatus Aerophobota</taxon>
    </lineage>
</organism>
<dbReference type="Pfam" id="PF01743">
    <property type="entry name" value="PolyA_pol"/>
    <property type="match status" value="2"/>
</dbReference>
<keyword evidence="6" id="KW-0819">tRNA processing</keyword>
<evidence type="ECO:0000256" key="3">
    <source>
        <dbReference type="ARBA" id="ARBA00007265"/>
    </source>
</evidence>
<dbReference type="Pfam" id="PF01029">
    <property type="entry name" value="NusB"/>
    <property type="match status" value="1"/>
</dbReference>
<dbReference type="Gene3D" id="1.10.940.10">
    <property type="entry name" value="NusB-like"/>
    <property type="match status" value="1"/>
</dbReference>
<evidence type="ECO:0000256" key="1">
    <source>
        <dbReference type="ARBA" id="ARBA00001946"/>
    </source>
</evidence>
<evidence type="ECO:0000256" key="9">
    <source>
        <dbReference type="ARBA" id="ARBA00022741"/>
    </source>
</evidence>
<dbReference type="Proteomes" id="UP000279422">
    <property type="component" value="Unassembled WGS sequence"/>
</dbReference>
<dbReference type="SUPFAM" id="SSF48013">
    <property type="entry name" value="NusB-like"/>
    <property type="match status" value="1"/>
</dbReference>
<name>A0A497E751_UNCAE</name>
<feature type="domain" description="Poly A polymerase head" evidence="18">
    <location>
        <begin position="166"/>
        <end position="208"/>
    </location>
</feature>
<dbReference type="GO" id="GO:0016779">
    <property type="term" value="F:nucleotidyltransferase activity"/>
    <property type="evidence" value="ECO:0007669"/>
    <property type="project" value="UniProtKB-KW"/>
</dbReference>
<keyword evidence="8" id="KW-0479">Metal-binding</keyword>
<evidence type="ECO:0000256" key="15">
    <source>
        <dbReference type="HAMAP-Rule" id="MF_00073"/>
    </source>
</evidence>
<proteinExistence type="inferred from homology"/>
<comment type="similarity">
    <text evidence="2 15">Belongs to the NusB family.</text>
</comment>
<dbReference type="InterPro" id="IPR032810">
    <property type="entry name" value="CCA-adding_enz_C"/>
</dbReference>
<evidence type="ECO:0000259" key="17">
    <source>
        <dbReference type="Pfam" id="PF01029"/>
    </source>
</evidence>
<dbReference type="InterPro" id="IPR035926">
    <property type="entry name" value="NusB-like_sf"/>
</dbReference>
<feature type="domain" description="Poly A polymerase head" evidence="18">
    <location>
        <begin position="232"/>
        <end position="279"/>
    </location>
</feature>
<keyword evidence="7" id="KW-0548">Nucleotidyltransferase</keyword>
<dbReference type="AlphaFoldDB" id="A0A497E751"/>
<dbReference type="InterPro" id="IPR006027">
    <property type="entry name" value="NusB_RsmB_TIM44"/>
</dbReference>
<evidence type="ECO:0000259" key="19">
    <source>
        <dbReference type="Pfam" id="PF12627"/>
    </source>
</evidence>
<keyword evidence="12 15" id="KW-0694">RNA-binding</keyword>
<dbReference type="Gene3D" id="3.30.460.10">
    <property type="entry name" value="Beta Polymerase, domain 2"/>
    <property type="match status" value="1"/>
</dbReference>
<evidence type="ECO:0000313" key="21">
    <source>
        <dbReference type="EMBL" id="RLE09748.1"/>
    </source>
</evidence>
<evidence type="ECO:0000256" key="8">
    <source>
        <dbReference type="ARBA" id="ARBA00022723"/>
    </source>
</evidence>
<keyword evidence="4" id="KW-0820">tRNA-binding</keyword>
<evidence type="ECO:0000256" key="11">
    <source>
        <dbReference type="ARBA" id="ARBA00022842"/>
    </source>
</evidence>
<evidence type="ECO:0000256" key="7">
    <source>
        <dbReference type="ARBA" id="ARBA00022695"/>
    </source>
</evidence>
<keyword evidence="13 15" id="KW-0805">Transcription regulation</keyword>
<evidence type="ECO:0000256" key="5">
    <source>
        <dbReference type="ARBA" id="ARBA00022679"/>
    </source>
</evidence>
<evidence type="ECO:0000256" key="13">
    <source>
        <dbReference type="ARBA" id="ARBA00023015"/>
    </source>
</evidence>
<dbReference type="NCBIfam" id="TIGR01951">
    <property type="entry name" value="nusB"/>
    <property type="match status" value="1"/>
</dbReference>
<dbReference type="PANTHER" id="PTHR47545:SF2">
    <property type="entry name" value="CC-ADDING TRNA NUCLEOTIDYLTRANSFERASE"/>
    <property type="match status" value="1"/>
</dbReference>
<comment type="function">
    <text evidence="15">Involved in transcription antitermination. Required for transcription of ribosomal RNA (rRNA) genes. Binds specifically to the boxA antiterminator sequence of the ribosomal RNA (rrn) operons.</text>
</comment>
<protein>
    <recommendedName>
        <fullName evidence="15">Transcription antitermination protein NusB</fullName>
    </recommendedName>
    <alternativeName>
        <fullName evidence="15">Antitermination factor NusB</fullName>
    </alternativeName>
</protein>
<sequence length="570" mass="65956">MRDRRKARELALQVLYQMDVREIPAEKALGIILSRYRFRPGVRKFSEILVRGVSRYFFPINSLIEDYARNWTLERMAVVDRNILRLAIYELLFLEEIPPAVSINEAVEIAKRYGTQDSGKFVNGILDKIHRQRGQDSCLKWTHLKNVLCRNPYLKKLAQIKGKEKLWLVGGYLRDHLLGKENKDLDLIVEDPEFKVAQRFAQEMRAALFALNPTARRSVLPDGVIIDFNLKRAPSLKEDLLQRDFTIDALALDLDYLEIPSLTLIDPSTGLEDLISRKIKLIGKRSLEDDPLRMLRAFRLASQLHFTIEDEITSFIKQKSFLIKKISKERVRDEIFLLLKDLFSYEYLKDSSATAILKEVLSQTPNVENLRKIEMILNSSDEKIISDELRKKIISHLEERKVSTRKRKELLKFIALIFPSPEKRSLSLTARELKLGQKEVRIIKKIEKLYPSLKELKKKQGDPKLVAQFFLEAKEETIEVLLLFLAENLEKEKSLKLATSLLEEYFQKSSLILQPPKLIDGNDLTKSLGIAPGPKVSHLLSEIHRAQLMGKVKTREEALRHARQILSQTS</sequence>
<keyword evidence="9" id="KW-0547">Nucleotide-binding</keyword>
<dbReference type="GO" id="GO:0006353">
    <property type="term" value="P:DNA-templated transcription termination"/>
    <property type="evidence" value="ECO:0007669"/>
    <property type="project" value="UniProtKB-UniRule"/>
</dbReference>
<evidence type="ECO:0000256" key="6">
    <source>
        <dbReference type="ARBA" id="ARBA00022694"/>
    </source>
</evidence>
<feature type="domain" description="NusB/RsmB/TIM44" evidence="17">
    <location>
        <begin position="5"/>
        <end position="131"/>
    </location>
</feature>
<dbReference type="EMBL" id="QMPZ01000031">
    <property type="protein sequence ID" value="RLE09748.1"/>
    <property type="molecule type" value="Genomic_DNA"/>
</dbReference>
<evidence type="ECO:0000256" key="14">
    <source>
        <dbReference type="ARBA" id="ARBA00023163"/>
    </source>
</evidence>
<evidence type="ECO:0000256" key="16">
    <source>
        <dbReference type="RuleBase" id="RU003953"/>
    </source>
</evidence>
<evidence type="ECO:0000256" key="2">
    <source>
        <dbReference type="ARBA" id="ARBA00005952"/>
    </source>
</evidence>
<dbReference type="GO" id="GO:0008033">
    <property type="term" value="P:tRNA processing"/>
    <property type="evidence" value="ECO:0007669"/>
    <property type="project" value="UniProtKB-KW"/>
</dbReference>
<evidence type="ECO:0000259" key="20">
    <source>
        <dbReference type="Pfam" id="PF13735"/>
    </source>
</evidence>
<evidence type="ECO:0000256" key="12">
    <source>
        <dbReference type="ARBA" id="ARBA00022884"/>
    </source>
</evidence>
<comment type="similarity">
    <text evidence="3 16">Belongs to the tRNA nucleotidyltransferase/poly(A) polymerase family.</text>
</comment>
<dbReference type="Pfam" id="PF13735">
    <property type="entry name" value="tRNA_NucTran2_2"/>
    <property type="match status" value="1"/>
</dbReference>
<dbReference type="GO" id="GO:0031564">
    <property type="term" value="P:transcription antitermination"/>
    <property type="evidence" value="ECO:0007669"/>
    <property type="project" value="UniProtKB-KW"/>
</dbReference>
<dbReference type="CDD" id="cd00619">
    <property type="entry name" value="Terminator_NusB"/>
    <property type="match status" value="1"/>
</dbReference>
<dbReference type="SUPFAM" id="SSF81301">
    <property type="entry name" value="Nucleotidyltransferase"/>
    <property type="match status" value="1"/>
</dbReference>
<dbReference type="InterPro" id="IPR032828">
    <property type="entry name" value="PolyA_RNA-bd"/>
</dbReference>
<dbReference type="InterPro" id="IPR011605">
    <property type="entry name" value="NusB_fam"/>
</dbReference>
<dbReference type="GO" id="GO:0000166">
    <property type="term" value="F:nucleotide binding"/>
    <property type="evidence" value="ECO:0007669"/>
    <property type="project" value="UniProtKB-KW"/>
</dbReference>
<dbReference type="InterPro" id="IPR050124">
    <property type="entry name" value="tRNA_CCA-adding_enzyme"/>
</dbReference>
<dbReference type="Gene3D" id="1.10.3090.10">
    <property type="entry name" value="cca-adding enzyme, domain 2"/>
    <property type="match status" value="1"/>
</dbReference>
<dbReference type="HAMAP" id="MF_00073">
    <property type="entry name" value="NusB"/>
    <property type="match status" value="1"/>
</dbReference>
<feature type="domain" description="tRNA nucleotidyltransferase/poly(A) polymerase RNA and SrmB- binding" evidence="19">
    <location>
        <begin position="306"/>
        <end position="360"/>
    </location>
</feature>
<evidence type="ECO:0000259" key="18">
    <source>
        <dbReference type="Pfam" id="PF01743"/>
    </source>
</evidence>
<keyword evidence="11" id="KW-0460">Magnesium</keyword>